<dbReference type="GO" id="GO:0042242">
    <property type="term" value="F:cobyrinic acid a,c-diamide synthase activity"/>
    <property type="evidence" value="ECO:0007669"/>
    <property type="project" value="UniProtKB-UniRule"/>
</dbReference>
<evidence type="ECO:0000256" key="7">
    <source>
        <dbReference type="HAMAP-Rule" id="MF_00027"/>
    </source>
</evidence>
<sequence>MNNPRIMLAAGSSGSGKTLLTCGILQALLNRGIKAVSFKCGPDYIDPMFHSRVLGTKSRNLDTYFTDEETTRYLFCRTAAGADISVIEGVMGYYDGLGGSTVRASAYDLARVTDTPVVLIVNCKGMSLSSLACVKGYMDYKKDSRIKGVIFNQMSEALYQRIKEQAEAELGIRCLGCVPVMKDMGLESRHLGLVMPDEIEGLRENLRKLADVLEKTLDLEGLLRLAGSAGSIEGQAPAGERKLFSEEEGPVIAVARDEAFCFLYEDNLELLRRMGAKIRFFSPLWDDRMPRADGLLLYGGYPELHAAKLSGNSSMRESIGSAIRGGMPCMAECGGFMYLHREMEDMEGKSWPMAGIIPGKAYRTKKLNRFGYISLRPDKEQMLGLDVGEIRAHEFHYFDSTACGDAFRAGKPVGNRGWDCIWGTKSLIAGFPHLYYYSNPEAAGRFLQTCAAFRAGKREDLTRDE</sequence>
<reference evidence="10" key="2">
    <citation type="journal article" date="2021" name="PeerJ">
        <title>Extensive microbial diversity within the chicken gut microbiome revealed by metagenomics and culture.</title>
        <authorList>
            <person name="Gilroy R."/>
            <person name="Ravi A."/>
            <person name="Getino M."/>
            <person name="Pursley I."/>
            <person name="Horton D.L."/>
            <person name="Alikhan N.F."/>
            <person name="Baker D."/>
            <person name="Gharbi K."/>
            <person name="Hall N."/>
            <person name="Watson M."/>
            <person name="Adriaenssens E.M."/>
            <person name="Foster-Nyarko E."/>
            <person name="Jarju S."/>
            <person name="Secka A."/>
            <person name="Antonio M."/>
            <person name="Oren A."/>
            <person name="Chaudhuri R.R."/>
            <person name="La Ragione R."/>
            <person name="Hildebrand F."/>
            <person name="Pallen M.J."/>
        </authorList>
    </citation>
    <scope>NUCLEOTIDE SEQUENCE</scope>
    <source>
        <strain evidence="10">ChiBcec6-7307</strain>
    </source>
</reference>
<feature type="domain" description="CobB/CobQ-like glutamine amidotransferase" evidence="9">
    <location>
        <begin position="252"/>
        <end position="401"/>
    </location>
</feature>
<reference evidence="10" key="1">
    <citation type="submission" date="2020-10" db="EMBL/GenBank/DDBJ databases">
        <authorList>
            <person name="Gilroy R."/>
        </authorList>
    </citation>
    <scope>NUCLEOTIDE SEQUENCE</scope>
    <source>
        <strain evidence="10">ChiBcec6-7307</strain>
    </source>
</reference>
<protein>
    <recommendedName>
        <fullName evidence="7">Cobyrinate a,c-diamide synthase</fullName>
        <ecNumber evidence="7">6.3.5.11</ecNumber>
    </recommendedName>
    <alternativeName>
        <fullName evidence="7">Cobyrinic acid a,c-diamide synthetase</fullName>
    </alternativeName>
</protein>
<evidence type="ECO:0000256" key="6">
    <source>
        <dbReference type="ARBA" id="ARBA00022962"/>
    </source>
</evidence>
<comment type="domain">
    <text evidence="7">Comprises of two domains. The C-terminal domain contains the binding site for glutamine and catalyzes the hydrolysis of this substrate to glutamate and ammonia. The N-terminal domain is anticipated to bind ATP and cobyrinate and catalyzes the ultimate synthesis of the diamide product. The ammonia produced via the glutaminase domain is probably translocated to the adjacent domain via a molecular tunnel, where it reacts with an activated intermediate.</text>
</comment>
<comment type="pathway">
    <text evidence="7">Cofactor biosynthesis; adenosylcobalamin biosynthesis; cob(II)yrinate a,c-diamide from sirohydrochlorin (anaerobic route): step 10/10.</text>
</comment>
<dbReference type="InterPro" id="IPR011698">
    <property type="entry name" value="GATase_3"/>
</dbReference>
<dbReference type="Gene3D" id="3.40.50.300">
    <property type="entry name" value="P-loop containing nucleotide triphosphate hydrolases"/>
    <property type="match status" value="1"/>
</dbReference>
<evidence type="ECO:0000259" key="8">
    <source>
        <dbReference type="Pfam" id="PF01656"/>
    </source>
</evidence>
<comment type="similarity">
    <text evidence="7">Belongs to the CobB/CbiA family.</text>
</comment>
<evidence type="ECO:0000256" key="2">
    <source>
        <dbReference type="ARBA" id="ARBA00022598"/>
    </source>
</evidence>
<dbReference type="GO" id="GO:0005524">
    <property type="term" value="F:ATP binding"/>
    <property type="evidence" value="ECO:0007669"/>
    <property type="project" value="UniProtKB-UniRule"/>
</dbReference>
<proteinExistence type="inferred from homology"/>
<dbReference type="Pfam" id="PF07685">
    <property type="entry name" value="GATase_3"/>
    <property type="match status" value="1"/>
</dbReference>
<evidence type="ECO:0000256" key="4">
    <source>
        <dbReference type="ARBA" id="ARBA00022840"/>
    </source>
</evidence>
<dbReference type="NCBIfam" id="TIGR00379">
    <property type="entry name" value="cobB"/>
    <property type="match status" value="1"/>
</dbReference>
<dbReference type="InterPro" id="IPR004484">
    <property type="entry name" value="CbiA/CobB_synth"/>
</dbReference>
<feature type="active site" description="Nucleophile" evidence="7">
    <location>
        <position position="333"/>
    </location>
</feature>
<comment type="function">
    <text evidence="7">Catalyzes the ATP-dependent amidation of the two carboxylate groups at positions a and c of cobyrinate, using either L-glutamine or ammonia as the nitrogen source.</text>
</comment>
<dbReference type="Pfam" id="PF01656">
    <property type="entry name" value="CbiA"/>
    <property type="match status" value="1"/>
</dbReference>
<comment type="caution">
    <text evidence="10">The sequence shown here is derived from an EMBL/GenBank/DDBJ whole genome shotgun (WGS) entry which is preliminary data.</text>
</comment>
<dbReference type="Proteomes" id="UP000886889">
    <property type="component" value="Unassembled WGS sequence"/>
</dbReference>
<evidence type="ECO:0000256" key="5">
    <source>
        <dbReference type="ARBA" id="ARBA00022842"/>
    </source>
</evidence>
<keyword evidence="6 7" id="KW-0315">Glutamine amidotransferase</keyword>
<evidence type="ECO:0000313" key="10">
    <source>
        <dbReference type="EMBL" id="HIV23904.1"/>
    </source>
</evidence>
<keyword evidence="5 7" id="KW-0460">Magnesium</keyword>
<organism evidence="10 11">
    <name type="scientific">Candidatus Merdiplasma excrementigallinarum</name>
    <dbReference type="NCBI Taxonomy" id="2840864"/>
    <lineage>
        <taxon>Bacteria</taxon>
        <taxon>Bacillati</taxon>
        <taxon>Bacillota</taxon>
        <taxon>Clostridia</taxon>
        <taxon>Lachnospirales</taxon>
        <taxon>Lachnospiraceae</taxon>
        <taxon>Lachnospiraceae incertae sedis</taxon>
        <taxon>Candidatus Merdiplasma</taxon>
    </lineage>
</organism>
<dbReference type="CDD" id="cd03130">
    <property type="entry name" value="GATase1_CobB"/>
    <property type="match status" value="1"/>
</dbReference>
<evidence type="ECO:0000259" key="9">
    <source>
        <dbReference type="Pfam" id="PF07685"/>
    </source>
</evidence>
<comment type="miscellaneous">
    <text evidence="7">The a and c carboxylates of cobyrinate are activated for nucleophilic attack via formation of a phosphorylated intermediate by ATP. CbiA catalyzes first the amidation of the c-carboxylate, and then that of the a-carboxylate.</text>
</comment>
<feature type="domain" description="CobQ/CobB/MinD/ParA nucleotide binding" evidence="8">
    <location>
        <begin position="6"/>
        <end position="183"/>
    </location>
</feature>
<keyword evidence="4 7" id="KW-0067">ATP-binding</keyword>
<evidence type="ECO:0000256" key="3">
    <source>
        <dbReference type="ARBA" id="ARBA00022741"/>
    </source>
</evidence>
<accession>A0A9D1T8M9</accession>
<feature type="site" description="Increases nucleophilicity of active site Cys" evidence="7">
    <location>
        <position position="433"/>
    </location>
</feature>
<evidence type="ECO:0000313" key="11">
    <source>
        <dbReference type="Proteomes" id="UP000886889"/>
    </source>
</evidence>
<comment type="cofactor">
    <cofactor evidence="1 7">
        <name>Mg(2+)</name>
        <dbReference type="ChEBI" id="CHEBI:18420"/>
    </cofactor>
</comment>
<dbReference type="PANTHER" id="PTHR43873">
    <property type="entry name" value="COBYRINATE A,C-DIAMIDE SYNTHASE"/>
    <property type="match status" value="1"/>
</dbReference>
<dbReference type="AlphaFoldDB" id="A0A9D1T8M9"/>
<dbReference type="InterPro" id="IPR002586">
    <property type="entry name" value="CobQ/CobB/MinD/ParA_Nub-bd_dom"/>
</dbReference>
<dbReference type="PANTHER" id="PTHR43873:SF1">
    <property type="entry name" value="COBYRINATE A,C-DIAMIDE SYNTHASE"/>
    <property type="match status" value="1"/>
</dbReference>
<dbReference type="NCBIfam" id="NF002204">
    <property type="entry name" value="PRK01077.1"/>
    <property type="match status" value="1"/>
</dbReference>
<dbReference type="Gene3D" id="3.40.50.880">
    <property type="match status" value="1"/>
</dbReference>
<dbReference type="HAMAP" id="MF_00027">
    <property type="entry name" value="CobB_CbiA"/>
    <property type="match status" value="1"/>
</dbReference>
<dbReference type="GO" id="GO:0009236">
    <property type="term" value="P:cobalamin biosynthetic process"/>
    <property type="evidence" value="ECO:0007669"/>
    <property type="project" value="UniProtKB-UniRule"/>
</dbReference>
<dbReference type="InterPro" id="IPR027417">
    <property type="entry name" value="P-loop_NTPase"/>
</dbReference>
<gene>
    <name evidence="7" type="primary">cbiA</name>
    <name evidence="10" type="ORF">IAC80_08215</name>
</gene>
<comment type="catalytic activity">
    <reaction evidence="7">
        <text>cob(II)yrinate + 2 L-glutamine + 2 ATP + 2 H2O = cob(II)yrinate a,c diamide + 2 L-glutamate + 2 ADP + 2 phosphate + 2 H(+)</text>
        <dbReference type="Rhea" id="RHEA:26289"/>
        <dbReference type="ChEBI" id="CHEBI:15377"/>
        <dbReference type="ChEBI" id="CHEBI:15378"/>
        <dbReference type="ChEBI" id="CHEBI:29985"/>
        <dbReference type="ChEBI" id="CHEBI:30616"/>
        <dbReference type="ChEBI" id="CHEBI:43474"/>
        <dbReference type="ChEBI" id="CHEBI:58359"/>
        <dbReference type="ChEBI" id="CHEBI:58537"/>
        <dbReference type="ChEBI" id="CHEBI:58894"/>
        <dbReference type="ChEBI" id="CHEBI:456216"/>
        <dbReference type="EC" id="6.3.5.11"/>
    </reaction>
</comment>
<dbReference type="EC" id="6.3.5.11" evidence="7"/>
<dbReference type="SUPFAM" id="SSF52317">
    <property type="entry name" value="Class I glutamine amidotransferase-like"/>
    <property type="match status" value="1"/>
</dbReference>
<keyword evidence="7" id="KW-0169">Cobalamin biosynthesis</keyword>
<name>A0A9D1T8M9_9FIRM</name>
<dbReference type="PROSITE" id="PS51274">
    <property type="entry name" value="GATASE_COBBQ"/>
    <property type="match status" value="1"/>
</dbReference>
<dbReference type="InterPro" id="IPR029062">
    <property type="entry name" value="Class_I_gatase-like"/>
</dbReference>
<dbReference type="EMBL" id="DVOS01000067">
    <property type="protein sequence ID" value="HIV23904.1"/>
    <property type="molecule type" value="Genomic_DNA"/>
</dbReference>
<keyword evidence="2 7" id="KW-0436">Ligase</keyword>
<evidence type="ECO:0000256" key="1">
    <source>
        <dbReference type="ARBA" id="ARBA00001946"/>
    </source>
</evidence>
<keyword evidence="3 7" id="KW-0547">Nucleotide-binding</keyword>
<dbReference type="SUPFAM" id="SSF52540">
    <property type="entry name" value="P-loop containing nucleoside triphosphate hydrolases"/>
    <property type="match status" value="1"/>
</dbReference>
<dbReference type="CDD" id="cd05388">
    <property type="entry name" value="CobB_N"/>
    <property type="match status" value="1"/>
</dbReference>